<evidence type="ECO:0000256" key="1">
    <source>
        <dbReference type="SAM" id="MobiDB-lite"/>
    </source>
</evidence>
<dbReference type="OrthoDB" id="4418429at2"/>
<dbReference type="PATRIC" id="fig|1035195.3.peg.1884"/>
<name>L1MD34_9CORY</name>
<feature type="compositionally biased region" description="Basic and acidic residues" evidence="1">
    <location>
        <begin position="1"/>
        <end position="15"/>
    </location>
</feature>
<gene>
    <name evidence="2" type="ORF">HMPREF9997_02105</name>
</gene>
<dbReference type="HOGENOM" id="CLU_920327_0_0_11"/>
<dbReference type="AlphaFoldDB" id="L1MD34"/>
<evidence type="ECO:0000313" key="2">
    <source>
        <dbReference type="EMBL" id="EKX88879.1"/>
    </source>
</evidence>
<organism evidence="2 3">
    <name type="scientific">Corynebacterium durum F0235</name>
    <dbReference type="NCBI Taxonomy" id="1035195"/>
    <lineage>
        <taxon>Bacteria</taxon>
        <taxon>Bacillati</taxon>
        <taxon>Actinomycetota</taxon>
        <taxon>Actinomycetes</taxon>
        <taxon>Mycobacteriales</taxon>
        <taxon>Corynebacteriaceae</taxon>
        <taxon>Corynebacterium</taxon>
    </lineage>
</organism>
<dbReference type="RefSeq" id="WP_006061529.1">
    <property type="nucleotide sequence ID" value="NZ_KB290820.1"/>
</dbReference>
<dbReference type="EMBL" id="AMEM01000034">
    <property type="protein sequence ID" value="EKX88879.1"/>
    <property type="molecule type" value="Genomic_DNA"/>
</dbReference>
<feature type="region of interest" description="Disordered" evidence="1">
    <location>
        <begin position="1"/>
        <end position="22"/>
    </location>
</feature>
<evidence type="ECO:0000313" key="3">
    <source>
        <dbReference type="Proteomes" id="UP000010445"/>
    </source>
</evidence>
<reference evidence="2 3" key="1">
    <citation type="submission" date="2012-05" db="EMBL/GenBank/DDBJ databases">
        <authorList>
            <person name="Weinstock G."/>
            <person name="Sodergren E."/>
            <person name="Lobos E.A."/>
            <person name="Fulton L."/>
            <person name="Fulton R."/>
            <person name="Courtney L."/>
            <person name="Fronick C."/>
            <person name="O'Laughlin M."/>
            <person name="Godfrey J."/>
            <person name="Wilson R.M."/>
            <person name="Miner T."/>
            <person name="Farmer C."/>
            <person name="Delehaunty K."/>
            <person name="Cordes M."/>
            <person name="Minx P."/>
            <person name="Tomlinson C."/>
            <person name="Chen J."/>
            <person name="Wollam A."/>
            <person name="Pepin K.H."/>
            <person name="Bhonagiri V."/>
            <person name="Zhang X."/>
            <person name="Suruliraj S."/>
            <person name="Warren W."/>
            <person name="Mitreva M."/>
            <person name="Mardis E.R."/>
            <person name="Wilson R.K."/>
        </authorList>
    </citation>
    <scope>NUCLEOTIDE SEQUENCE [LARGE SCALE GENOMIC DNA]</scope>
    <source>
        <strain evidence="2 3">F0235</strain>
    </source>
</reference>
<accession>L1MD34</accession>
<dbReference type="STRING" id="1035195.HMPREF9997_02105"/>
<dbReference type="eggNOG" id="COG0657">
    <property type="taxonomic scope" value="Bacteria"/>
</dbReference>
<proteinExistence type="predicted"/>
<sequence>MSDVVHDDSTGRDFHVGGQDRNLSEAEQLEQLSWYINEHHPMPTASADKDAWLARLPDRLTHAAMLMLGAAVDHTMPGVAFTQGVEVQELPELAAVMFIPQQPNDRQRWAVSLSPGLSAFALDNAWRPEVAAAANLSGTTIIDVSDPSKAASAIEYARAQGAQHVTAWGTAESAADACSLAPLIDALLLTRPVYAPDAFIASATESWPATMIQHGIRDDVATRWEDAEKRATVREYMAEHHVLTPAVARQRIQDAAEFLRSA</sequence>
<protein>
    <submittedName>
        <fullName evidence="2">Uncharacterized protein</fullName>
    </submittedName>
</protein>
<dbReference type="Proteomes" id="UP000010445">
    <property type="component" value="Unassembled WGS sequence"/>
</dbReference>
<comment type="caution">
    <text evidence="2">The sequence shown here is derived from an EMBL/GenBank/DDBJ whole genome shotgun (WGS) entry which is preliminary data.</text>
</comment>
<keyword evidence="3" id="KW-1185">Reference proteome</keyword>